<dbReference type="AlphaFoldDB" id="A0A0D8BNZ2"/>
<keyword evidence="2" id="KW-1185">Reference proteome</keyword>
<name>A0A0D8BNZ2_9ACTN</name>
<reference evidence="2" key="1">
    <citation type="submission" date="2015-02" db="EMBL/GenBank/DDBJ databases">
        <title>Draft Genome of Frankia sp. CpI1-S.</title>
        <authorList>
            <person name="Oshone R.T."/>
            <person name="Ngom M."/>
            <person name="Ghodhbane-Gtari F."/>
            <person name="Gtari M."/>
            <person name="Morris K."/>
            <person name="Thomas K."/>
            <person name="Sen A."/>
            <person name="Tisa L.S."/>
        </authorList>
    </citation>
    <scope>NUCLEOTIDE SEQUENCE [LARGE SCALE GENOMIC DNA]</scope>
    <source>
        <strain evidence="2">CpI1-S</strain>
    </source>
</reference>
<evidence type="ECO:0000313" key="2">
    <source>
        <dbReference type="Proteomes" id="UP000032545"/>
    </source>
</evidence>
<dbReference type="InterPro" id="IPR016024">
    <property type="entry name" value="ARM-type_fold"/>
</dbReference>
<comment type="caution">
    <text evidence="1">The sequence shown here is derived from an EMBL/GenBank/DDBJ whole genome shotgun (WGS) entry which is preliminary data.</text>
</comment>
<dbReference type="Proteomes" id="UP000032545">
    <property type="component" value="Unassembled WGS sequence"/>
</dbReference>
<dbReference type="OrthoDB" id="9134742at2"/>
<dbReference type="EMBL" id="JYFN01000002">
    <property type="protein sequence ID" value="KJE25127.1"/>
    <property type="molecule type" value="Genomic_DNA"/>
</dbReference>
<gene>
    <name evidence="1" type="ORF">FF36_00260</name>
</gene>
<dbReference type="Gene3D" id="1.25.10.10">
    <property type="entry name" value="Leucine-rich Repeat Variant"/>
    <property type="match status" value="1"/>
</dbReference>
<dbReference type="InterPro" id="IPR011989">
    <property type="entry name" value="ARM-like"/>
</dbReference>
<evidence type="ECO:0008006" key="3">
    <source>
        <dbReference type="Google" id="ProtNLM"/>
    </source>
</evidence>
<protein>
    <recommendedName>
        <fullName evidence="3">HEAT repeat domain-containing protein</fullName>
    </recommendedName>
</protein>
<sequence>MQEVVPISATRRTAPDSRLLDALSAADSSTRLQATLAVGTNPDPDLLEALMERCAVEPDFFVRDMLTWALTRLPAEITVPRLRTELHSKRAAARSQALHTLSKIGDGSAWPSITRSLLHDANDEVARSAWRAAVILVPAGEKKGLAADLAAQLGRGDRNMHLSLSRALVALGDVIEPALQTARASADPTVCAHARATELLRHDPGADFDSALDEANRIIALGSMGC</sequence>
<dbReference type="RefSeq" id="WP_044883087.1">
    <property type="nucleotide sequence ID" value="NZ_JYFN01000002.1"/>
</dbReference>
<accession>A0A0D8BNZ2</accession>
<organism evidence="1 2">
    <name type="scientific">Frankia torreyi</name>
    <dbReference type="NCBI Taxonomy" id="1856"/>
    <lineage>
        <taxon>Bacteria</taxon>
        <taxon>Bacillati</taxon>
        <taxon>Actinomycetota</taxon>
        <taxon>Actinomycetes</taxon>
        <taxon>Frankiales</taxon>
        <taxon>Frankiaceae</taxon>
        <taxon>Frankia</taxon>
    </lineage>
</organism>
<dbReference type="PATRIC" id="fig|1502723.3.peg.287"/>
<reference evidence="1 2" key="2">
    <citation type="journal article" date="2016" name="Genome Announc.">
        <title>Permanent Draft Genome Sequences for Two Variants of Frankia sp. Strain CpI1, the First Frankia Strain Isolated from Root Nodules of Comptonia peregrina.</title>
        <authorList>
            <person name="Oshone R."/>
            <person name="Hurst S.G.IV."/>
            <person name="Abebe-Akele F."/>
            <person name="Simpson S."/>
            <person name="Morris K."/>
            <person name="Thomas W.K."/>
            <person name="Tisa L.S."/>
        </authorList>
    </citation>
    <scope>NUCLEOTIDE SEQUENCE [LARGE SCALE GENOMIC DNA]</scope>
    <source>
        <strain evidence="2">CpI1-S</strain>
    </source>
</reference>
<evidence type="ECO:0000313" key="1">
    <source>
        <dbReference type="EMBL" id="KJE25127.1"/>
    </source>
</evidence>
<proteinExistence type="predicted"/>
<dbReference type="SUPFAM" id="SSF48371">
    <property type="entry name" value="ARM repeat"/>
    <property type="match status" value="1"/>
</dbReference>